<dbReference type="InterPro" id="IPR003615">
    <property type="entry name" value="HNH_nuc"/>
</dbReference>
<dbReference type="Pfam" id="PF13392">
    <property type="entry name" value="HNH_3"/>
    <property type="match status" value="1"/>
</dbReference>
<dbReference type="EMBL" id="JACIJF010000001">
    <property type="protein sequence ID" value="MBB5709297.1"/>
    <property type="molecule type" value="Genomic_DNA"/>
</dbReference>
<dbReference type="RefSeq" id="WP_184083876.1">
    <property type="nucleotide sequence ID" value="NZ_JACIJF010000001.1"/>
</dbReference>
<evidence type="ECO:0000259" key="1">
    <source>
        <dbReference type="Pfam" id="PF13392"/>
    </source>
</evidence>
<dbReference type="AlphaFoldDB" id="A0A840Y7M7"/>
<sequence>MGTPKGTKPWNAGTSRGWTDKRGYRWLYVEENGRKVARREHRVVMERHLGRKLEPWELVHHLNEDKADNRIENLAVQTFGEHTVEHHTGGRKSEDARRSMEAFALLREELNRERLVKAELLEALTWAVDHFDGNTRCNAEQETNCIEICRAAIAKATGAA</sequence>
<protein>
    <recommendedName>
        <fullName evidence="1">HNH nuclease domain-containing protein</fullName>
    </recommendedName>
</protein>
<organism evidence="2 3">
    <name type="scientific">Sphingomonas xinjiangensis</name>
    <dbReference type="NCBI Taxonomy" id="643568"/>
    <lineage>
        <taxon>Bacteria</taxon>
        <taxon>Pseudomonadati</taxon>
        <taxon>Pseudomonadota</taxon>
        <taxon>Alphaproteobacteria</taxon>
        <taxon>Sphingomonadales</taxon>
        <taxon>Sphingomonadaceae</taxon>
        <taxon>Sphingomonas</taxon>
    </lineage>
</organism>
<feature type="domain" description="HNH nuclease" evidence="1">
    <location>
        <begin position="41"/>
        <end position="79"/>
    </location>
</feature>
<name>A0A840Y7M7_9SPHN</name>
<evidence type="ECO:0000313" key="2">
    <source>
        <dbReference type="EMBL" id="MBB5709297.1"/>
    </source>
</evidence>
<comment type="caution">
    <text evidence="2">The sequence shown here is derived from an EMBL/GenBank/DDBJ whole genome shotgun (WGS) entry which is preliminary data.</text>
</comment>
<dbReference type="Gene3D" id="3.90.75.20">
    <property type="match status" value="1"/>
</dbReference>
<evidence type="ECO:0000313" key="3">
    <source>
        <dbReference type="Proteomes" id="UP000527143"/>
    </source>
</evidence>
<dbReference type="SUPFAM" id="SSF54060">
    <property type="entry name" value="His-Me finger endonucleases"/>
    <property type="match status" value="1"/>
</dbReference>
<reference evidence="2 3" key="1">
    <citation type="submission" date="2020-08" db="EMBL/GenBank/DDBJ databases">
        <title>Genomic Encyclopedia of Type Strains, Phase IV (KMG-IV): sequencing the most valuable type-strain genomes for metagenomic binning, comparative biology and taxonomic classification.</title>
        <authorList>
            <person name="Goeker M."/>
        </authorList>
    </citation>
    <scope>NUCLEOTIDE SEQUENCE [LARGE SCALE GENOMIC DNA]</scope>
    <source>
        <strain evidence="2 3">DSM 26736</strain>
    </source>
</reference>
<keyword evidence="3" id="KW-1185">Reference proteome</keyword>
<dbReference type="Proteomes" id="UP000527143">
    <property type="component" value="Unassembled WGS sequence"/>
</dbReference>
<dbReference type="InterPro" id="IPR044925">
    <property type="entry name" value="His-Me_finger_sf"/>
</dbReference>
<gene>
    <name evidence="2" type="ORF">FHT02_000503</name>
</gene>
<accession>A0A840Y7M7</accession>
<proteinExistence type="predicted"/>